<organism evidence="3 4">
    <name type="scientific">Thermoflavimicrobium dichotomicum</name>
    <dbReference type="NCBI Taxonomy" id="46223"/>
    <lineage>
        <taxon>Bacteria</taxon>
        <taxon>Bacillati</taxon>
        <taxon>Bacillota</taxon>
        <taxon>Bacilli</taxon>
        <taxon>Bacillales</taxon>
        <taxon>Thermoactinomycetaceae</taxon>
        <taxon>Thermoflavimicrobium</taxon>
    </lineage>
</organism>
<dbReference type="EMBL" id="FORR01000013">
    <property type="protein sequence ID" value="SFJ59580.1"/>
    <property type="molecule type" value="Genomic_DNA"/>
</dbReference>
<dbReference type="SMART" id="SM01260">
    <property type="entry name" value="LANC_like"/>
    <property type="match status" value="1"/>
</dbReference>
<dbReference type="PIRSF" id="PIRSF037228">
    <property type="entry name" value="Lant_mod_RumM"/>
    <property type="match status" value="1"/>
</dbReference>
<gene>
    <name evidence="3" type="ORF">SAMN05421852_11397</name>
</gene>
<feature type="binding site" evidence="1">
    <location>
        <position position="1028"/>
    </location>
    <ligand>
        <name>Zn(2+)</name>
        <dbReference type="ChEBI" id="CHEBI:29105"/>
    </ligand>
</feature>
<dbReference type="NCBIfam" id="TIGR03897">
    <property type="entry name" value="lanti_2_LanM"/>
    <property type="match status" value="1"/>
</dbReference>
<keyword evidence="1" id="KW-0862">Zinc</keyword>
<dbReference type="SUPFAM" id="SSF158745">
    <property type="entry name" value="LanC-like"/>
    <property type="match status" value="1"/>
</dbReference>
<dbReference type="OrthoDB" id="9148343at2"/>
<dbReference type="PANTHER" id="PTHR12736:SF7">
    <property type="entry name" value="LANC-LIKE PROTEIN 3"/>
    <property type="match status" value="1"/>
</dbReference>
<dbReference type="AlphaFoldDB" id="A0A1I3SMG1"/>
<feature type="binding site" evidence="1">
    <location>
        <position position="1027"/>
    </location>
    <ligand>
        <name>Zn(2+)</name>
        <dbReference type="ChEBI" id="CHEBI:29105"/>
    </ligand>
</feature>
<evidence type="ECO:0000313" key="3">
    <source>
        <dbReference type="EMBL" id="SFJ59580.1"/>
    </source>
</evidence>
<keyword evidence="4" id="KW-1185">Reference proteome</keyword>
<proteinExistence type="predicted"/>
<feature type="binding site" evidence="1">
    <location>
        <position position="981"/>
    </location>
    <ligand>
        <name>Zn(2+)</name>
        <dbReference type="ChEBI" id="CHEBI:29105"/>
    </ligand>
</feature>
<keyword evidence="1" id="KW-0479">Metal-binding</keyword>
<dbReference type="GO" id="GO:0005975">
    <property type="term" value="P:carbohydrate metabolic process"/>
    <property type="evidence" value="ECO:0007669"/>
    <property type="project" value="InterPro"/>
</dbReference>
<dbReference type="CDD" id="cd04792">
    <property type="entry name" value="LanM-like"/>
    <property type="match status" value="1"/>
</dbReference>
<dbReference type="GO" id="GO:0046872">
    <property type="term" value="F:metal ion binding"/>
    <property type="evidence" value="ECO:0007669"/>
    <property type="project" value="UniProtKB-KW"/>
</dbReference>
<dbReference type="Pfam" id="PF05147">
    <property type="entry name" value="LANC_like"/>
    <property type="match status" value="1"/>
</dbReference>
<dbReference type="PANTHER" id="PTHR12736">
    <property type="entry name" value="LANC-LIKE PROTEIN"/>
    <property type="match status" value="1"/>
</dbReference>
<dbReference type="PRINTS" id="PR01950">
    <property type="entry name" value="LANCSUPER"/>
</dbReference>
<reference evidence="3 4" key="1">
    <citation type="submission" date="2016-10" db="EMBL/GenBank/DDBJ databases">
        <authorList>
            <person name="de Groot N.N."/>
        </authorList>
    </citation>
    <scope>NUCLEOTIDE SEQUENCE [LARGE SCALE GENOMIC DNA]</scope>
    <source>
        <strain evidence="3 4">DSM 44778</strain>
    </source>
</reference>
<dbReference type="GO" id="GO:0005886">
    <property type="term" value="C:plasma membrane"/>
    <property type="evidence" value="ECO:0007669"/>
    <property type="project" value="TreeGrafter"/>
</dbReference>
<dbReference type="Gene3D" id="1.50.10.10">
    <property type="match status" value="1"/>
</dbReference>
<dbReference type="InterPro" id="IPR025410">
    <property type="entry name" value="Lant_dehyd"/>
</dbReference>
<dbReference type="Proteomes" id="UP000199545">
    <property type="component" value="Unassembled WGS sequence"/>
</dbReference>
<dbReference type="Pfam" id="PF13575">
    <property type="entry name" value="DUF4135"/>
    <property type="match status" value="1"/>
</dbReference>
<evidence type="ECO:0000259" key="2">
    <source>
        <dbReference type="Pfam" id="PF13575"/>
    </source>
</evidence>
<dbReference type="STRING" id="46223.SAMN05421852_11397"/>
<name>A0A1I3SMG1_9BACL</name>
<dbReference type="GO" id="GO:0031179">
    <property type="term" value="P:peptide modification"/>
    <property type="evidence" value="ECO:0007669"/>
    <property type="project" value="InterPro"/>
</dbReference>
<evidence type="ECO:0000256" key="1">
    <source>
        <dbReference type="PIRSR" id="PIRSR607822-1"/>
    </source>
</evidence>
<accession>A0A1I3SMG1</accession>
<protein>
    <submittedName>
        <fullName evidence="3">Type 2 lantibiotic biosynthesis protein LanM</fullName>
    </submittedName>
</protein>
<feature type="domain" description="Lantibiotic biosynthesis protein dehydration" evidence="2">
    <location>
        <begin position="258"/>
        <end position="634"/>
    </location>
</feature>
<dbReference type="InterPro" id="IPR017146">
    <property type="entry name" value="Lanti_2_LanM"/>
</dbReference>
<sequence length="1116" mass="128743">MLKKLMQHPEQRHDYFYYLKQAAGLDLLLVLKWLTVYESGDNMINIEQRKKSFFIKERIAKEIRPDQLQQLKNDEYLQKRIHYWKNGFADSEKLFNEHLQLHNLNEEKLYQFMSDEHFDTTAPEKWFSVANELEGFYKKPNLPTLIKKIVELSPSEPIMFFNFIVPFLSIGVNQLEEKIGRMDHQGQPPLFTEKVYFELIKNLGESLIKICHRTLILQLNIARVTGMLEGDTPQERYTYFCNRLLTQPSYVQDLYNQYPVMLRLLCQQVIQWVENCADLYSRLLTDREAIANHFCNGEDLGTLTHLNTGISDAHKGGKHVAILTFSNGLKIVYKPRPLKVDVQFQQLLKWYNDLKQDGLPLYIMKVMDCGEYGWTEFIEYRGCSSEEEIERFYQRIGQQLALLYAINAIDFHNENLIAHGEHPVLVDLETLFNQYSFPTNIEATAYDVCLKMLNQSVLATNLLPAISFYNDAEGFGINIAGIGNEENQIYPKKIALVQGNQTDQMQVVRDYKTIEASHNSPTLNGERIELIKYYDQIIIGFEQGYQLLSQNKEELKKQVLLFSDIKVRQLIRPTHRYSSLLHISYHPDYLQDGLDREMLLGKLWLDVEAFPELKAVIPSEKEDMLEGDIPYFTMKPSEPHLWDSRDQCIPHYYRESCIEKVIRKIENLCQEDYEKQLQIIKLSMLALGPERTKKGQGAFVLQLDQAPAELDREELLAQAKKMADYIITKAIYGKNDGKTDISWIGIQLAGLDETKWRTGPIGLDLYDGLSGIALFYSYLYRITKEEKYKKIVEMTLIPIKKSIQEIHEAESRSIGAFSGISSYLYLYEHLSNLLDQPSLLQEIESIMPKYLSFISSDRNFDIIDGSAGAAMICINLFKRTKQEIYFDAAKRLCEHLLQKAEPQQQGIGWKIYSNQPLPGFAHGVAGIIWPLAELYTLTQDERFIQAVQQGLLYERSLYRKERKNWVIQNPDDLEQLPCAWCHGAPGVVLSRLLLKQAGYHDDFIDQEIEAGLETLIHEGFGRDHSLCHGDLGNIDILLFASEILQDEKWLQLAKAAGQVVLNEIKQEIVRCGVYKNVETYGAMTGLSGIGLGLLKLYGPDTVPSLIRLQPATHMKE</sequence>
<evidence type="ECO:0000313" key="4">
    <source>
        <dbReference type="Proteomes" id="UP000199545"/>
    </source>
</evidence>
<dbReference type="RefSeq" id="WP_093230866.1">
    <property type="nucleotide sequence ID" value="NZ_FORR01000013.1"/>
</dbReference>
<dbReference type="InterPro" id="IPR007822">
    <property type="entry name" value="LANC-like"/>
</dbReference>
<dbReference type="InterPro" id="IPR012341">
    <property type="entry name" value="6hp_glycosidase-like_sf"/>
</dbReference>